<dbReference type="Proteomes" id="UP001267638">
    <property type="component" value="Unassembled WGS sequence"/>
</dbReference>
<feature type="domain" description="DUF4214" evidence="5">
    <location>
        <begin position="693"/>
        <end position="745"/>
    </location>
</feature>
<sequence length="771" mass="85977">MKLNLIIPVYRNVELVKTCLESISANIEEIRAYNPKIIVINDSPDDDDVDQYLSDRHTAGLIDLYIRNESNLGFVQSVNKGLAISRRNGAGALLINSDTITYKNTLAECIAVMLSDPQIGFVCPRSNNAAIATFPQAPNNLSGIATTPEICHISWESVYRYLPRYTFSPTAVGFYMLISPQVIANFGYLDEEFGTGYEEENDLVMRAGKVGYRAALANHAYAYHAGSASFMLHEMDLQGQQQSNLQKMITRHPEFLPLVQEFERSPEYRAMTQIKNLVPTAEGKLKVALNLLTMGRHHNGTNELINNFLRWCDTREFDEFEIHAICDKSVAEFHGIDRLERVKLRTEISPIYAVAIFFGQPFDLQHINVMEHLAPVNVYGMLDVIALDCSHLRHNSHVESMWSHVARNASGLFFISQFAEDTFSHRFQRKDRSAKYTQLLPTSLQSYAARYEGVTAGREHVLVMGNHFAHKAAGITGKIIADAIPSVSVIAMGDGSEATLRNLRQLQAGVLPDQEMNEIFSFSSVVILPSYYEGFGLSLMHALALGKPIVARDIPATREILATFSSVEGVYLYVRDSDLPELVRQAVAFGHSSAIERAPRTWDDWSQGLFHFATGLTAQPDLYDRLMDRIEDGDMLRLRHAVEDGASQPTAPTTFPASDNVGTVAARKNSHGASDATRLSPSVTIDVAAILALENEAFIETFYQHALGRRADPAGLTHHLALLSSGVSKTDMLRSILESPEFKERRANITVIGGELLKRNRKRRRLLPARH</sequence>
<keyword evidence="7" id="KW-1185">Reference proteome</keyword>
<dbReference type="Pfam" id="PF13692">
    <property type="entry name" value="Glyco_trans_1_4"/>
    <property type="match status" value="1"/>
</dbReference>
<dbReference type="Gene3D" id="3.90.550.10">
    <property type="entry name" value="Spore Coat Polysaccharide Biosynthesis Protein SpsA, Chain A"/>
    <property type="match status" value="1"/>
</dbReference>
<dbReference type="InterPro" id="IPR001173">
    <property type="entry name" value="Glyco_trans_2-like"/>
</dbReference>
<dbReference type="RefSeq" id="WP_310221870.1">
    <property type="nucleotide sequence ID" value="NZ_JAVDWV010000002.1"/>
</dbReference>
<dbReference type="InterPro" id="IPR025282">
    <property type="entry name" value="DUF4214"/>
</dbReference>
<dbReference type="SUPFAM" id="SSF53448">
    <property type="entry name" value="Nucleotide-diphospho-sugar transferases"/>
    <property type="match status" value="1"/>
</dbReference>
<dbReference type="Pfam" id="PF13946">
    <property type="entry name" value="DUF4214"/>
    <property type="match status" value="1"/>
</dbReference>
<dbReference type="PANTHER" id="PTHR43179:SF12">
    <property type="entry name" value="GALACTOFURANOSYLTRANSFERASE GLFT2"/>
    <property type="match status" value="1"/>
</dbReference>
<dbReference type="SUPFAM" id="SSF53756">
    <property type="entry name" value="UDP-Glycosyltransferase/glycogen phosphorylase"/>
    <property type="match status" value="1"/>
</dbReference>
<evidence type="ECO:0000256" key="3">
    <source>
        <dbReference type="ARBA" id="ARBA00022679"/>
    </source>
</evidence>
<comment type="caution">
    <text evidence="6">The sequence shown here is derived from an EMBL/GenBank/DDBJ whole genome shotgun (WGS) entry which is preliminary data.</text>
</comment>
<evidence type="ECO:0000256" key="2">
    <source>
        <dbReference type="ARBA" id="ARBA00022676"/>
    </source>
</evidence>
<dbReference type="Pfam" id="PF00535">
    <property type="entry name" value="Glycos_transf_2"/>
    <property type="match status" value="1"/>
</dbReference>
<proteinExistence type="inferred from homology"/>
<name>A0ABU1WXG4_SPHXE</name>
<organism evidence="6 7">
    <name type="scientific">Sphingobium xenophagum</name>
    <dbReference type="NCBI Taxonomy" id="121428"/>
    <lineage>
        <taxon>Bacteria</taxon>
        <taxon>Pseudomonadati</taxon>
        <taxon>Pseudomonadota</taxon>
        <taxon>Alphaproteobacteria</taxon>
        <taxon>Sphingomonadales</taxon>
        <taxon>Sphingomonadaceae</taxon>
        <taxon>Sphingobium</taxon>
    </lineage>
</organism>
<dbReference type="InterPro" id="IPR029044">
    <property type="entry name" value="Nucleotide-diphossugar_trans"/>
</dbReference>
<gene>
    <name evidence="6" type="ORF">J2W40_000556</name>
</gene>
<dbReference type="Gene3D" id="3.40.50.2000">
    <property type="entry name" value="Glycogen Phosphorylase B"/>
    <property type="match status" value="1"/>
</dbReference>
<accession>A0ABU1WXG4</accession>
<keyword evidence="3" id="KW-0808">Transferase</keyword>
<feature type="domain" description="Glycosyltransferase 2-like" evidence="4">
    <location>
        <begin position="5"/>
        <end position="125"/>
    </location>
</feature>
<protein>
    <submittedName>
        <fullName evidence="6">GT2 family glycosyltransferase/glycosyltransferase involved in cell wall biosynthesis</fullName>
    </submittedName>
</protein>
<dbReference type="EMBL" id="JAVDWV010000002">
    <property type="protein sequence ID" value="MDR7153759.1"/>
    <property type="molecule type" value="Genomic_DNA"/>
</dbReference>
<evidence type="ECO:0000259" key="5">
    <source>
        <dbReference type="Pfam" id="PF13946"/>
    </source>
</evidence>
<evidence type="ECO:0000256" key="1">
    <source>
        <dbReference type="ARBA" id="ARBA00006739"/>
    </source>
</evidence>
<evidence type="ECO:0000313" key="6">
    <source>
        <dbReference type="EMBL" id="MDR7153759.1"/>
    </source>
</evidence>
<dbReference type="PANTHER" id="PTHR43179">
    <property type="entry name" value="RHAMNOSYLTRANSFERASE WBBL"/>
    <property type="match status" value="1"/>
</dbReference>
<evidence type="ECO:0000313" key="7">
    <source>
        <dbReference type="Proteomes" id="UP001267638"/>
    </source>
</evidence>
<keyword evidence="2" id="KW-0328">Glycosyltransferase</keyword>
<comment type="similarity">
    <text evidence="1">Belongs to the glycosyltransferase 2 family.</text>
</comment>
<reference evidence="6 7" key="1">
    <citation type="submission" date="2023-07" db="EMBL/GenBank/DDBJ databases">
        <title>Sorghum-associated microbial communities from plants grown in Nebraska, USA.</title>
        <authorList>
            <person name="Schachtman D."/>
        </authorList>
    </citation>
    <scope>NUCLEOTIDE SEQUENCE [LARGE SCALE GENOMIC DNA]</scope>
    <source>
        <strain evidence="6 7">4256</strain>
    </source>
</reference>
<evidence type="ECO:0000259" key="4">
    <source>
        <dbReference type="Pfam" id="PF00535"/>
    </source>
</evidence>